<sequence length="94" mass="10306">MLFSFRNRRDKSADEARRSAFKERVSRIAGLTDADAVTVSEIACRDPGCADVETIILLMRRGEPTQAVKLGTPVDEVTDDAIEAALAVLSRRRG</sequence>
<dbReference type="AlphaFoldDB" id="A0A849IE68"/>
<protein>
    <recommendedName>
        <fullName evidence="3">Nitrate reductase</fullName>
    </recommendedName>
</protein>
<evidence type="ECO:0000313" key="2">
    <source>
        <dbReference type="Proteomes" id="UP000564885"/>
    </source>
</evidence>
<keyword evidence="2" id="KW-1185">Reference proteome</keyword>
<name>A0A849IE68_9HYPH</name>
<proteinExistence type="predicted"/>
<accession>A0A849IE68</accession>
<evidence type="ECO:0008006" key="3">
    <source>
        <dbReference type="Google" id="ProtNLM"/>
    </source>
</evidence>
<evidence type="ECO:0000313" key="1">
    <source>
        <dbReference type="EMBL" id="NNM74267.1"/>
    </source>
</evidence>
<gene>
    <name evidence="1" type="ORF">HJG44_18065</name>
</gene>
<dbReference type="Proteomes" id="UP000564885">
    <property type="component" value="Unassembled WGS sequence"/>
</dbReference>
<organism evidence="1 2">
    <name type="scientific">Enterovirga aerilata</name>
    <dbReference type="NCBI Taxonomy" id="2730920"/>
    <lineage>
        <taxon>Bacteria</taxon>
        <taxon>Pseudomonadati</taxon>
        <taxon>Pseudomonadota</taxon>
        <taxon>Alphaproteobacteria</taxon>
        <taxon>Hyphomicrobiales</taxon>
        <taxon>Methylobacteriaceae</taxon>
        <taxon>Enterovirga</taxon>
    </lineage>
</organism>
<reference evidence="1 2" key="1">
    <citation type="submission" date="2020-04" db="EMBL/GenBank/DDBJ databases">
        <title>Enterovirga sp. isolate from soil.</title>
        <authorList>
            <person name="Chea S."/>
            <person name="Kim D.-U."/>
        </authorList>
    </citation>
    <scope>NUCLEOTIDE SEQUENCE [LARGE SCALE GENOMIC DNA]</scope>
    <source>
        <strain evidence="1 2">DB1703</strain>
    </source>
</reference>
<comment type="caution">
    <text evidence="1">The sequence shown here is derived from an EMBL/GenBank/DDBJ whole genome shotgun (WGS) entry which is preliminary data.</text>
</comment>
<dbReference type="EMBL" id="JABEPP010000005">
    <property type="protein sequence ID" value="NNM74267.1"/>
    <property type="molecule type" value="Genomic_DNA"/>
</dbReference>
<dbReference type="RefSeq" id="WP_171219719.1">
    <property type="nucleotide sequence ID" value="NZ_JABEPP010000005.1"/>
</dbReference>